<feature type="domain" description="Metallo-beta-lactamase" evidence="1">
    <location>
        <begin position="18"/>
        <end position="210"/>
    </location>
</feature>
<dbReference type="EMBL" id="WKPJ01000004">
    <property type="protein sequence ID" value="MSA88674.1"/>
    <property type="molecule type" value="Genomic_DNA"/>
</dbReference>
<accession>A0A6N7S4A5</accession>
<dbReference type="GeneID" id="42457043"/>
<dbReference type="RefSeq" id="WP_020225239.1">
    <property type="nucleotide sequence ID" value="NZ_CABKSC010000002.1"/>
</dbReference>
<dbReference type="InterPro" id="IPR001279">
    <property type="entry name" value="Metallo-B-lactamas"/>
</dbReference>
<protein>
    <submittedName>
        <fullName evidence="2">MBL fold metallo-hydrolase</fullName>
    </submittedName>
</protein>
<dbReference type="PANTHER" id="PTHR46018:SF4">
    <property type="entry name" value="METALLO-HYDROLASE YHFI-RELATED"/>
    <property type="match status" value="1"/>
</dbReference>
<dbReference type="SMART" id="SM00849">
    <property type="entry name" value="Lactamase_B"/>
    <property type="match status" value="1"/>
</dbReference>
<evidence type="ECO:0000259" key="1">
    <source>
        <dbReference type="SMART" id="SM00849"/>
    </source>
</evidence>
<dbReference type="Proteomes" id="UP000480929">
    <property type="component" value="Unassembled WGS sequence"/>
</dbReference>
<evidence type="ECO:0000313" key="5">
    <source>
        <dbReference type="Proteomes" id="UP000480929"/>
    </source>
</evidence>
<comment type="caution">
    <text evidence="2">The sequence shown here is derived from an EMBL/GenBank/DDBJ whole genome shotgun (WGS) entry which is preliminary data.</text>
</comment>
<dbReference type="OrthoDB" id="9794898at2"/>
<dbReference type="Gene3D" id="3.60.15.10">
    <property type="entry name" value="Ribonuclease Z/Hydroxyacylglutathione hydrolase-like"/>
    <property type="match status" value="1"/>
</dbReference>
<sequence length="249" mass="27651">MRCTVIGCWGGCCRKNEACSGYLLSQDGFHLLLDCGSGVLSTLQNLIDLKDLDHILISHYHYDHYSDFGSAIYGRLIQTQLGQTSKPLHFYGLRDEQVFPQLTWAPFSEATAIKAHSELQIGPFHCTFLQTRHPIECLAIKVECQGQCLVYTADTAYFDELAEFCRNADLLISECSLYAPRSGQQAGHLNGEEAGLLAQRAQVSALLLSHLPIYGEPELLVQQARSVYSGKLILASKLLSVELDPQEEI</sequence>
<dbReference type="EMBL" id="WKPI01000003">
    <property type="protein sequence ID" value="MSC32221.1"/>
    <property type="molecule type" value="Genomic_DNA"/>
</dbReference>
<organism evidence="2 4">
    <name type="scientific">Holdemania massiliensis</name>
    <dbReference type="NCBI Taxonomy" id="1468449"/>
    <lineage>
        <taxon>Bacteria</taxon>
        <taxon>Bacillati</taxon>
        <taxon>Bacillota</taxon>
        <taxon>Erysipelotrichia</taxon>
        <taxon>Erysipelotrichales</taxon>
        <taxon>Erysipelotrichaceae</taxon>
        <taxon>Holdemania</taxon>
    </lineage>
</organism>
<keyword evidence="5" id="KW-1185">Reference proteome</keyword>
<dbReference type="GO" id="GO:0042781">
    <property type="term" value="F:3'-tRNA processing endoribonuclease activity"/>
    <property type="evidence" value="ECO:0007669"/>
    <property type="project" value="TreeGrafter"/>
</dbReference>
<dbReference type="SUPFAM" id="SSF56281">
    <property type="entry name" value="Metallo-hydrolase/oxidoreductase"/>
    <property type="match status" value="1"/>
</dbReference>
<evidence type="ECO:0000313" key="4">
    <source>
        <dbReference type="Proteomes" id="UP000433575"/>
    </source>
</evidence>
<evidence type="ECO:0000313" key="3">
    <source>
        <dbReference type="EMBL" id="MSC32221.1"/>
    </source>
</evidence>
<dbReference type="PANTHER" id="PTHR46018">
    <property type="entry name" value="ZINC PHOSPHODIESTERASE ELAC PROTEIN 1"/>
    <property type="match status" value="1"/>
</dbReference>
<dbReference type="CDD" id="cd07716">
    <property type="entry name" value="RNaseZ_short-form-like_MBL-fold"/>
    <property type="match status" value="1"/>
</dbReference>
<dbReference type="Pfam" id="PF12706">
    <property type="entry name" value="Lactamase_B_2"/>
    <property type="match status" value="1"/>
</dbReference>
<proteinExistence type="predicted"/>
<dbReference type="AlphaFoldDB" id="A0A6N7S4A5"/>
<name>A0A6N7S4A5_9FIRM</name>
<evidence type="ECO:0000313" key="2">
    <source>
        <dbReference type="EMBL" id="MSA88674.1"/>
    </source>
</evidence>
<dbReference type="InterPro" id="IPR036866">
    <property type="entry name" value="RibonucZ/Hydroxyglut_hydro"/>
</dbReference>
<reference evidence="4 5" key="1">
    <citation type="journal article" date="2019" name="Nat. Med.">
        <title>A library of human gut bacterial isolates paired with longitudinal multiomics data enables mechanistic microbiome research.</title>
        <authorList>
            <person name="Poyet M."/>
            <person name="Groussin M."/>
            <person name="Gibbons S.M."/>
            <person name="Avila-Pacheco J."/>
            <person name="Jiang X."/>
            <person name="Kearney S.M."/>
            <person name="Perrotta A.R."/>
            <person name="Berdy B."/>
            <person name="Zhao S."/>
            <person name="Lieberman T.D."/>
            <person name="Swanson P.K."/>
            <person name="Smith M."/>
            <person name="Roesemann S."/>
            <person name="Alexander J.E."/>
            <person name="Rich S.A."/>
            <person name="Livny J."/>
            <person name="Vlamakis H."/>
            <person name="Clish C."/>
            <person name="Bullock K."/>
            <person name="Deik A."/>
            <person name="Scott J."/>
            <person name="Pierce K.A."/>
            <person name="Xavier R.J."/>
            <person name="Alm E.J."/>
        </authorList>
    </citation>
    <scope>NUCLEOTIDE SEQUENCE [LARGE SCALE GENOMIC DNA]</scope>
    <source>
        <strain evidence="2 4">BIOML-A4</strain>
        <strain evidence="3 5">BIOML-A5</strain>
    </source>
</reference>
<dbReference type="Proteomes" id="UP000433575">
    <property type="component" value="Unassembled WGS sequence"/>
</dbReference>
<gene>
    <name evidence="3" type="ORF">GKD88_03705</name>
    <name evidence="2" type="ORF">GKE08_04975</name>
</gene>
<keyword evidence="2" id="KW-0378">Hydrolase</keyword>